<dbReference type="AlphaFoldDB" id="A0A7J8SGM7"/>
<keyword evidence="1" id="KW-0812">Transmembrane</keyword>
<proteinExistence type="predicted"/>
<name>A0A7J8SGM7_GOSDV</name>
<sequence>MSLSPFPSHFFVHPLNASKIESESVGVGFMAVIAVTGSVVFIAHEVHKRLLSDFMKKIEIELRGNGKCGVKRRVLFAKNVIEPSSNNKEYKKKNHQARVIGDHHASSMPLNREGVEEGEFVHSMIESWKGRGTQIEK</sequence>
<feature type="transmembrane region" description="Helical" evidence="1">
    <location>
        <begin position="25"/>
        <end position="46"/>
    </location>
</feature>
<evidence type="ECO:0000256" key="1">
    <source>
        <dbReference type="SAM" id="Phobius"/>
    </source>
</evidence>
<dbReference type="Proteomes" id="UP000593561">
    <property type="component" value="Unassembled WGS sequence"/>
</dbReference>
<feature type="non-terminal residue" evidence="2">
    <location>
        <position position="1"/>
    </location>
</feature>
<evidence type="ECO:0000313" key="3">
    <source>
        <dbReference type="Proteomes" id="UP000593561"/>
    </source>
</evidence>
<evidence type="ECO:0000313" key="2">
    <source>
        <dbReference type="EMBL" id="MBA0625045.1"/>
    </source>
</evidence>
<comment type="caution">
    <text evidence="2">The sequence shown here is derived from an EMBL/GenBank/DDBJ whole genome shotgun (WGS) entry which is preliminary data.</text>
</comment>
<accession>A0A7J8SGM7</accession>
<dbReference type="EMBL" id="JABFAC010000009">
    <property type="protein sequence ID" value="MBA0625045.1"/>
    <property type="molecule type" value="Genomic_DNA"/>
</dbReference>
<dbReference type="PANTHER" id="PTHR33564:SF8">
    <property type="entry name" value="TRANSMEMBRANE PROTEIN"/>
    <property type="match status" value="1"/>
</dbReference>
<organism evidence="2 3">
    <name type="scientific">Gossypium davidsonii</name>
    <name type="common">Davidson's cotton</name>
    <name type="synonym">Gossypium klotzschianum subsp. davidsonii</name>
    <dbReference type="NCBI Taxonomy" id="34287"/>
    <lineage>
        <taxon>Eukaryota</taxon>
        <taxon>Viridiplantae</taxon>
        <taxon>Streptophyta</taxon>
        <taxon>Embryophyta</taxon>
        <taxon>Tracheophyta</taxon>
        <taxon>Spermatophyta</taxon>
        <taxon>Magnoliopsida</taxon>
        <taxon>eudicotyledons</taxon>
        <taxon>Gunneridae</taxon>
        <taxon>Pentapetalae</taxon>
        <taxon>rosids</taxon>
        <taxon>malvids</taxon>
        <taxon>Malvales</taxon>
        <taxon>Malvaceae</taxon>
        <taxon>Malvoideae</taxon>
        <taxon>Gossypium</taxon>
    </lineage>
</organism>
<keyword evidence="3" id="KW-1185">Reference proteome</keyword>
<keyword evidence="1" id="KW-1133">Transmembrane helix</keyword>
<protein>
    <submittedName>
        <fullName evidence="2">Uncharacterized protein</fullName>
    </submittedName>
</protein>
<keyword evidence="1" id="KW-0472">Membrane</keyword>
<reference evidence="2 3" key="1">
    <citation type="journal article" date="2019" name="Genome Biol. Evol.">
        <title>Insights into the evolution of the New World diploid cottons (Gossypium, subgenus Houzingenia) based on genome sequencing.</title>
        <authorList>
            <person name="Grover C.E."/>
            <person name="Arick M.A. 2nd"/>
            <person name="Thrash A."/>
            <person name="Conover J.L."/>
            <person name="Sanders W.S."/>
            <person name="Peterson D.G."/>
            <person name="Frelichowski J.E."/>
            <person name="Scheffler J.A."/>
            <person name="Scheffler B.E."/>
            <person name="Wendel J.F."/>
        </authorList>
    </citation>
    <scope>NUCLEOTIDE SEQUENCE [LARGE SCALE GENOMIC DNA]</scope>
    <source>
        <strain evidence="2">27</strain>
        <tissue evidence="2">Leaf</tissue>
    </source>
</reference>
<gene>
    <name evidence="2" type="ORF">Godav_010297</name>
</gene>
<dbReference type="PANTHER" id="PTHR33564">
    <property type="entry name" value="TRANSMEMBRANE PROTEIN"/>
    <property type="match status" value="1"/>
</dbReference>